<evidence type="ECO:0000259" key="4">
    <source>
        <dbReference type="Pfam" id="PF05065"/>
    </source>
</evidence>
<feature type="coiled-coil region" evidence="3">
    <location>
        <begin position="28"/>
        <end position="55"/>
    </location>
</feature>
<protein>
    <submittedName>
        <fullName evidence="5">Major capsid protein</fullName>
    </submittedName>
</protein>
<feature type="domain" description="Phage capsid-like C-terminal" evidence="4">
    <location>
        <begin position="182"/>
        <end position="448"/>
    </location>
</feature>
<dbReference type="KEGG" id="vg:54999487"/>
<dbReference type="Gene3D" id="3.30.2400.10">
    <property type="entry name" value="Major capsid protein gp5"/>
    <property type="match status" value="1"/>
</dbReference>
<name>A0A385E7C0_9CAUD</name>
<keyword evidence="3" id="KW-0175">Coiled coil</keyword>
<keyword evidence="2" id="KW-0946">Virion</keyword>
<dbReference type="InterPro" id="IPR024455">
    <property type="entry name" value="Phage_capsid"/>
</dbReference>
<dbReference type="RefSeq" id="YP_009808584.1">
    <property type="nucleotide sequence ID" value="NC_048041.1"/>
</dbReference>
<dbReference type="SMR" id="A0A385E7C0"/>
<proteinExistence type="predicted"/>
<evidence type="ECO:0000256" key="1">
    <source>
        <dbReference type="ARBA" id="ARBA00004328"/>
    </source>
</evidence>
<dbReference type="Pfam" id="PF05065">
    <property type="entry name" value="Phage_capsid"/>
    <property type="match status" value="1"/>
</dbReference>
<keyword evidence="6" id="KW-1185">Reference proteome</keyword>
<dbReference type="SUPFAM" id="SSF56563">
    <property type="entry name" value="Major capsid protein gp5"/>
    <property type="match status" value="1"/>
</dbReference>
<reference evidence="5 6" key="1">
    <citation type="submission" date="2018-07" db="EMBL/GenBank/DDBJ databases">
        <title>Sequencing of PG07.</title>
        <authorList>
            <person name="Ding T."/>
        </authorList>
    </citation>
    <scope>NUCLEOTIDE SEQUENCE [LARGE SCALE GENOMIC DNA]</scope>
</reference>
<dbReference type="Proteomes" id="UP000263435">
    <property type="component" value="Segment"/>
</dbReference>
<dbReference type="EMBL" id="MH645904">
    <property type="protein sequence ID" value="AXQ66762.1"/>
    <property type="molecule type" value="Genomic_DNA"/>
</dbReference>
<sequence>MSTTPNIDINKLKAELKKDLGLDDVADLVAEQKRQKQLDEDKRRQEAETKRMQELVDTATGEMSEKFEKALQLIDAMEEAAKKSAEDFAAKLEENQEVVTELQSEIKSLLARRDGKDIVATAVGKTIRNVEDRDQLMEDAAFVKSIMGVDSVEDTKFGAEVHKAVNGASSIQVSSEDYETVFSNRILRDIQKRLVVGNLFTELPMTSKLLTMQIEAGRDAAGATWVDAAQFGTDNSTGGEHTTALTDITFSTYKLACKAYMTDETTEDAITPLLGIIRRRLIEAHAEAIEKAFLTGTVAGAPIGLVKLANDDGNAVTTVNGADAASLVPAIDLLKLRRKLGRKGTRLNDLTLIVSLDVYYDLIEDPEWQDMDKVGNAAAKLQGQVGRIYGLNVVVSEYFPAKAASVACAVLVYTPDFIVPRQRDVTVEYERIQRQQKDAYYVTQRLNLQRYFSGDNVAVLNYAAA</sequence>
<evidence type="ECO:0000313" key="5">
    <source>
        <dbReference type="EMBL" id="AXQ66762.1"/>
    </source>
</evidence>
<evidence type="ECO:0000313" key="6">
    <source>
        <dbReference type="Proteomes" id="UP000263435"/>
    </source>
</evidence>
<accession>A0A385E7C0</accession>
<dbReference type="GO" id="GO:0044423">
    <property type="term" value="C:virion component"/>
    <property type="evidence" value="ECO:0007669"/>
    <property type="project" value="UniProtKB-KW"/>
</dbReference>
<feature type="coiled-coil region" evidence="3">
    <location>
        <begin position="85"/>
        <end position="112"/>
    </location>
</feature>
<organism evidence="5 6">
    <name type="scientific">Vibrio phage vB_VpS_PG07</name>
    <dbReference type="NCBI Taxonomy" id="2301664"/>
    <lineage>
        <taxon>Viruses</taxon>
        <taxon>Duplodnaviria</taxon>
        <taxon>Heunggongvirae</taxon>
        <taxon>Uroviricota</taxon>
        <taxon>Caudoviricetes</taxon>
        <taxon>Demerecviridae</taxon>
        <taxon>Pogseptimavirus</taxon>
        <taxon>Pogseptimavirus PG07</taxon>
    </lineage>
</organism>
<dbReference type="NCBIfam" id="TIGR01554">
    <property type="entry name" value="major_cap_HK97"/>
    <property type="match status" value="1"/>
</dbReference>
<dbReference type="InterPro" id="IPR054612">
    <property type="entry name" value="Phage_capsid-like_C"/>
</dbReference>
<dbReference type="GeneID" id="54999487"/>
<evidence type="ECO:0000256" key="3">
    <source>
        <dbReference type="SAM" id="Coils"/>
    </source>
</evidence>
<comment type="subcellular location">
    <subcellularLocation>
        <location evidence="1">Virion</location>
    </subcellularLocation>
</comment>
<evidence type="ECO:0000256" key="2">
    <source>
        <dbReference type="ARBA" id="ARBA00022844"/>
    </source>
</evidence>